<name>A0A1C2IHF8_ACITH</name>
<dbReference type="PANTHER" id="PTHR43542">
    <property type="entry name" value="METHYLTRANSFERASE"/>
    <property type="match status" value="1"/>
</dbReference>
<dbReference type="eggNOG" id="COG0742">
    <property type="taxonomic scope" value="Bacteria"/>
</dbReference>
<gene>
    <name evidence="3" type="ORF">A6M23_02630</name>
    <name evidence="4" type="ORF">A6P07_01695</name>
</gene>
<evidence type="ECO:0000313" key="6">
    <source>
        <dbReference type="Proteomes" id="UP000095008"/>
    </source>
</evidence>
<evidence type="ECO:0000313" key="5">
    <source>
        <dbReference type="Proteomes" id="UP000094893"/>
    </source>
</evidence>
<keyword evidence="6" id="KW-1185">Reference proteome</keyword>
<dbReference type="GO" id="GO:0008168">
    <property type="term" value="F:methyltransferase activity"/>
    <property type="evidence" value="ECO:0007669"/>
    <property type="project" value="UniProtKB-KW"/>
</dbReference>
<dbReference type="NCBIfam" id="TIGR00095">
    <property type="entry name" value="16S rRNA (guanine(966)-N(2))-methyltransferase RsmD"/>
    <property type="match status" value="1"/>
</dbReference>
<keyword evidence="2 3" id="KW-0808">Transferase</keyword>
<dbReference type="Proteomes" id="UP000095008">
    <property type="component" value="Unassembled WGS sequence"/>
</dbReference>
<comment type="caution">
    <text evidence="3">The sequence shown here is derived from an EMBL/GenBank/DDBJ whole genome shotgun (WGS) entry which is preliminary data.</text>
</comment>
<protein>
    <submittedName>
        <fullName evidence="3">16S rRNA (Guanine(966)-N(2))-methyltransferase RsmD</fullName>
    </submittedName>
</protein>
<dbReference type="InterPro" id="IPR002052">
    <property type="entry name" value="DNA_methylase_N6_adenine_CS"/>
</dbReference>
<dbReference type="Proteomes" id="UP000094893">
    <property type="component" value="Unassembled WGS sequence"/>
</dbReference>
<dbReference type="AlphaFoldDB" id="A0A1C2IHF8"/>
<dbReference type="PROSITE" id="PS00092">
    <property type="entry name" value="N6_MTASE"/>
    <property type="match status" value="1"/>
</dbReference>
<dbReference type="SUPFAM" id="SSF53335">
    <property type="entry name" value="S-adenosyl-L-methionine-dependent methyltransferases"/>
    <property type="match status" value="1"/>
</dbReference>
<dbReference type="PIRSF" id="PIRSF004553">
    <property type="entry name" value="CHP00095"/>
    <property type="match status" value="1"/>
</dbReference>
<dbReference type="CDD" id="cd02440">
    <property type="entry name" value="AdoMet_MTases"/>
    <property type="match status" value="1"/>
</dbReference>
<evidence type="ECO:0000256" key="2">
    <source>
        <dbReference type="ARBA" id="ARBA00022679"/>
    </source>
</evidence>
<dbReference type="STRING" id="930.GCA_002079865_03670"/>
<dbReference type="EMBL" id="LWSA01000018">
    <property type="protein sequence ID" value="OCX76788.1"/>
    <property type="molecule type" value="Genomic_DNA"/>
</dbReference>
<organism evidence="3 6">
    <name type="scientific">Acidithiobacillus thiooxidans</name>
    <name type="common">Thiobacillus thiooxidans</name>
    <dbReference type="NCBI Taxonomy" id="930"/>
    <lineage>
        <taxon>Bacteria</taxon>
        <taxon>Pseudomonadati</taxon>
        <taxon>Pseudomonadota</taxon>
        <taxon>Acidithiobacillia</taxon>
        <taxon>Acidithiobacillales</taxon>
        <taxon>Acidithiobacillaceae</taxon>
        <taxon>Acidithiobacillus</taxon>
    </lineage>
</organism>
<dbReference type="GO" id="GO:0031167">
    <property type="term" value="P:rRNA methylation"/>
    <property type="evidence" value="ECO:0007669"/>
    <property type="project" value="InterPro"/>
</dbReference>
<evidence type="ECO:0000256" key="1">
    <source>
        <dbReference type="ARBA" id="ARBA00022603"/>
    </source>
</evidence>
<dbReference type="GO" id="GO:0003676">
    <property type="term" value="F:nucleic acid binding"/>
    <property type="evidence" value="ECO:0007669"/>
    <property type="project" value="InterPro"/>
</dbReference>
<keyword evidence="1 3" id="KW-0489">Methyltransferase</keyword>
<evidence type="ECO:0000313" key="4">
    <source>
        <dbReference type="EMBL" id="OCX76788.1"/>
    </source>
</evidence>
<dbReference type="OrthoDB" id="5295296at2"/>
<sequence length="183" mass="20151">MTVSIIAGRHRGRRLLTPSGSGVRPTPGVVRERLFNWLGGMVAGARVLDLFAGSGALGLEAWSRDAKEVVFVEKNPRHRALLLQNLKACGIPESQLAGKNALHYLQQNAPSFDIVFADPPFDQGWPQRLASCFAACATSEKPCWLYLESSAAEQWQAADIPQGWQPYRHGHCGDAFYTLFSKQ</sequence>
<dbReference type="Pfam" id="PF03602">
    <property type="entry name" value="Cons_hypoth95"/>
    <property type="match status" value="1"/>
</dbReference>
<reference evidence="3 5" key="1">
    <citation type="journal article" date="2016" name="Int. J. Mol. Sci.">
        <title>Comparative genomics of the extreme acidophile Acidithiobacillus thiooxidans reveals intraspecific divergence and niche adaptation.</title>
        <authorList>
            <person name="Zhang X."/>
            <person name="Feng X."/>
            <person name="Tao J."/>
            <person name="Ma L."/>
            <person name="Xiao Y."/>
            <person name="Liang Y."/>
            <person name="Liu X."/>
            <person name="Yin H."/>
        </authorList>
    </citation>
    <scope>NUCLEOTIDE SEQUENCE [LARGE SCALE GENOMIC DNA]</scope>
    <source>
        <strain evidence="4 5">A02</strain>
        <strain evidence="3">DXS-W</strain>
    </source>
</reference>
<dbReference type="InterPro" id="IPR004398">
    <property type="entry name" value="RNA_MeTrfase_RsmD"/>
</dbReference>
<dbReference type="InterPro" id="IPR029063">
    <property type="entry name" value="SAM-dependent_MTases_sf"/>
</dbReference>
<accession>A0A1C2IHF8</accession>
<proteinExistence type="predicted"/>
<dbReference type="Gene3D" id="3.40.50.150">
    <property type="entry name" value="Vaccinia Virus protein VP39"/>
    <property type="match status" value="1"/>
</dbReference>
<dbReference type="RefSeq" id="WP_024892913.1">
    <property type="nucleotide sequence ID" value="NZ_LWRY01000015.1"/>
</dbReference>
<dbReference type="EMBL" id="LWRY01000015">
    <property type="protein sequence ID" value="OCX75410.1"/>
    <property type="molecule type" value="Genomic_DNA"/>
</dbReference>
<evidence type="ECO:0000313" key="3">
    <source>
        <dbReference type="EMBL" id="OCX75410.1"/>
    </source>
</evidence>
<dbReference type="PANTHER" id="PTHR43542:SF1">
    <property type="entry name" value="METHYLTRANSFERASE"/>
    <property type="match status" value="1"/>
</dbReference>